<sequence>MPVSFYRNVLLASSLLLSACGGSDTTTSANTTNLTDSTNTSSVAVLPAIPTRIVNQRGALLDGQLVKTNTVPDSTSAISDPTAKAPAVIPVYDVKQYRVTYQTVDGGGKLTTASGIIAIPQKPAGAKSPLLSFQHGTVFLDKEAPSNDTVATSLSILLPRSALS</sequence>
<gene>
    <name evidence="2" type="ORF">J1836_010915</name>
</gene>
<dbReference type="Gene3D" id="3.40.50.1820">
    <property type="entry name" value="alpha/beta hydrolase"/>
    <property type="match status" value="1"/>
</dbReference>
<accession>A0A8B0SD95</accession>
<protein>
    <recommendedName>
        <fullName evidence="3">Lipoprotein</fullName>
    </recommendedName>
</protein>
<feature type="chain" id="PRO_5032473469" description="Lipoprotein" evidence="1">
    <location>
        <begin position="20"/>
        <end position="164"/>
    </location>
</feature>
<evidence type="ECO:0000256" key="1">
    <source>
        <dbReference type="SAM" id="SignalP"/>
    </source>
</evidence>
<evidence type="ECO:0008006" key="3">
    <source>
        <dbReference type="Google" id="ProtNLM"/>
    </source>
</evidence>
<dbReference type="EMBL" id="CP072748">
    <property type="protein sequence ID" value="QTX09161.1"/>
    <property type="molecule type" value="Genomic_DNA"/>
</dbReference>
<dbReference type="PROSITE" id="PS51257">
    <property type="entry name" value="PROKAR_LIPOPROTEIN"/>
    <property type="match status" value="1"/>
</dbReference>
<feature type="signal peptide" evidence="1">
    <location>
        <begin position="1"/>
        <end position="19"/>
    </location>
</feature>
<dbReference type="AlphaFoldDB" id="A0A8B0SD95"/>
<reference evidence="2" key="1">
    <citation type="submission" date="2021-04" db="EMBL/GenBank/DDBJ databases">
        <title>Complete Genome and methylome analysis of Thiothrix fructosivorans ATCC 49748.</title>
        <authorList>
            <person name="Fomenkov A."/>
            <person name="Sun L."/>
            <person name="Vincze T."/>
            <person name="Grabovich M.Y."/>
            <person name="Roberts R.J."/>
        </authorList>
    </citation>
    <scope>NUCLEOTIDE SEQUENCE</scope>
    <source>
        <strain evidence="2">ATCC 49748</strain>
    </source>
</reference>
<evidence type="ECO:0000313" key="2">
    <source>
        <dbReference type="EMBL" id="QTX09161.1"/>
    </source>
</evidence>
<organism evidence="2">
    <name type="scientific">Thiothrix fructosivorans</name>
    <dbReference type="NCBI Taxonomy" id="111770"/>
    <lineage>
        <taxon>Bacteria</taxon>
        <taxon>Pseudomonadati</taxon>
        <taxon>Pseudomonadota</taxon>
        <taxon>Gammaproteobacteria</taxon>
        <taxon>Thiotrichales</taxon>
        <taxon>Thiotrichaceae</taxon>
        <taxon>Thiothrix</taxon>
    </lineage>
</organism>
<proteinExistence type="predicted"/>
<name>A0A8B0SD95_9GAMM</name>
<keyword evidence="1" id="KW-0732">Signal</keyword>
<dbReference type="InterPro" id="IPR029058">
    <property type="entry name" value="AB_hydrolase_fold"/>
</dbReference>